<organism evidence="1 2">
    <name type="scientific">Panagrolaimus sp. ES5</name>
    <dbReference type="NCBI Taxonomy" id="591445"/>
    <lineage>
        <taxon>Eukaryota</taxon>
        <taxon>Metazoa</taxon>
        <taxon>Ecdysozoa</taxon>
        <taxon>Nematoda</taxon>
        <taxon>Chromadorea</taxon>
        <taxon>Rhabditida</taxon>
        <taxon>Tylenchina</taxon>
        <taxon>Panagrolaimomorpha</taxon>
        <taxon>Panagrolaimoidea</taxon>
        <taxon>Panagrolaimidae</taxon>
        <taxon>Panagrolaimus</taxon>
    </lineage>
</organism>
<accession>A0AC34F2B6</accession>
<protein>
    <submittedName>
        <fullName evidence="2">Uncharacterized protein</fullName>
    </submittedName>
</protein>
<proteinExistence type="predicted"/>
<dbReference type="WBParaSite" id="ES5_v2.g11159.t1">
    <property type="protein sequence ID" value="ES5_v2.g11159.t1"/>
    <property type="gene ID" value="ES5_v2.g11159"/>
</dbReference>
<name>A0AC34F2B6_9BILA</name>
<dbReference type="Proteomes" id="UP000887579">
    <property type="component" value="Unplaced"/>
</dbReference>
<sequence length="255" mass="29128">MFGISRALNRDTAGAYGAAILAAQISNPNQQENKIPNFLSSSIGIGLAQNQYSIALKKGLKYPTQIKKRYFTSENEQKYAIINIYEGENLEASLNQKLFSFVIRDIPLCSKNEAFIDIIFKLDKYGIITVKIQNIQKTLNYHACNIVKEAGESIELFINELKIDPKNNQEKRNLLYARAQLQQNIIIISEKMNEMIKDDAINIEDETKKVIIKNCKIIRQWLKDNPDKKVEDNIIDLGKKIEKDAKDFIDLLAIS</sequence>
<evidence type="ECO:0000313" key="1">
    <source>
        <dbReference type="Proteomes" id="UP000887579"/>
    </source>
</evidence>
<evidence type="ECO:0000313" key="2">
    <source>
        <dbReference type="WBParaSite" id="ES5_v2.g11159.t1"/>
    </source>
</evidence>
<reference evidence="2" key="1">
    <citation type="submission" date="2022-11" db="UniProtKB">
        <authorList>
            <consortium name="WormBaseParasite"/>
        </authorList>
    </citation>
    <scope>IDENTIFICATION</scope>
</reference>